<dbReference type="AlphaFoldDB" id="A0A9X2B8Q5"/>
<dbReference type="EMBL" id="JALIRP010000015">
    <property type="protein sequence ID" value="MCJ8014778.1"/>
    <property type="molecule type" value="Genomic_DNA"/>
</dbReference>
<dbReference type="Pfam" id="PF00583">
    <property type="entry name" value="Acetyltransf_1"/>
    <property type="match status" value="1"/>
</dbReference>
<reference evidence="2" key="1">
    <citation type="submission" date="2022-04" db="EMBL/GenBank/DDBJ databases">
        <title>Paenibacillus mangrovi sp. nov., a novel endophytic bacterium isolated from bark of Kandelia candel.</title>
        <authorList>
            <person name="Tuo L."/>
        </authorList>
    </citation>
    <scope>NUCLEOTIDE SEQUENCE</scope>
    <source>
        <strain evidence="2">KQZ6P-2</strain>
    </source>
</reference>
<feature type="domain" description="N-acetyltransferase" evidence="1">
    <location>
        <begin position="6"/>
        <end position="141"/>
    </location>
</feature>
<dbReference type="InterPro" id="IPR016181">
    <property type="entry name" value="Acyl_CoA_acyltransferase"/>
</dbReference>
<dbReference type="Gene3D" id="3.40.630.30">
    <property type="match status" value="1"/>
</dbReference>
<dbReference type="GO" id="GO:0016747">
    <property type="term" value="F:acyltransferase activity, transferring groups other than amino-acyl groups"/>
    <property type="evidence" value="ECO:0007669"/>
    <property type="project" value="InterPro"/>
</dbReference>
<dbReference type="InterPro" id="IPR000182">
    <property type="entry name" value="GNAT_dom"/>
</dbReference>
<dbReference type="InterPro" id="IPR053144">
    <property type="entry name" value="Acetyltransferase_Butenolide"/>
</dbReference>
<dbReference type="Proteomes" id="UP001139347">
    <property type="component" value="Unassembled WGS sequence"/>
</dbReference>
<gene>
    <name evidence="2" type="ORF">MUG84_24145</name>
</gene>
<dbReference type="CDD" id="cd04301">
    <property type="entry name" value="NAT_SF"/>
    <property type="match status" value="1"/>
</dbReference>
<comment type="caution">
    <text evidence="2">The sequence shown here is derived from an EMBL/GenBank/DDBJ whole genome shotgun (WGS) entry which is preliminary data.</text>
</comment>
<organism evidence="2 3">
    <name type="scientific">Paenibacillus mangrovi</name>
    <dbReference type="NCBI Taxonomy" id="2931978"/>
    <lineage>
        <taxon>Bacteria</taxon>
        <taxon>Bacillati</taxon>
        <taxon>Bacillota</taxon>
        <taxon>Bacilli</taxon>
        <taxon>Bacillales</taxon>
        <taxon>Paenibacillaceae</taxon>
        <taxon>Paenibacillus</taxon>
    </lineage>
</organism>
<protein>
    <submittedName>
        <fullName evidence="2">GNAT family N-acetyltransferase</fullName>
    </submittedName>
</protein>
<dbReference type="PANTHER" id="PTHR43233:SF1">
    <property type="entry name" value="FAMILY N-ACETYLTRANSFERASE, PUTATIVE (AFU_ORTHOLOGUE AFUA_6G03350)-RELATED"/>
    <property type="match status" value="1"/>
</dbReference>
<dbReference type="RefSeq" id="WP_244730168.1">
    <property type="nucleotide sequence ID" value="NZ_JALIRP010000015.1"/>
</dbReference>
<evidence type="ECO:0000313" key="3">
    <source>
        <dbReference type="Proteomes" id="UP001139347"/>
    </source>
</evidence>
<keyword evidence="3" id="KW-1185">Reference proteome</keyword>
<sequence length="141" mass="15856">MALTDYIIHERIPSISEHQYLWEAVGWGSINTERSEGSLKNSLYGVVATVNDEPVGMGRIVGDNFMFFYIQDVAILPSYQGLGLGKQIVNHLLEYIKKRCLNNGIAFVGLFASEGKEAFYEKFGFNNHSPHMTGMFTVIED</sequence>
<evidence type="ECO:0000313" key="2">
    <source>
        <dbReference type="EMBL" id="MCJ8014778.1"/>
    </source>
</evidence>
<proteinExistence type="predicted"/>
<dbReference type="SUPFAM" id="SSF55729">
    <property type="entry name" value="Acyl-CoA N-acyltransferases (Nat)"/>
    <property type="match status" value="1"/>
</dbReference>
<evidence type="ECO:0000259" key="1">
    <source>
        <dbReference type="PROSITE" id="PS51186"/>
    </source>
</evidence>
<dbReference type="PANTHER" id="PTHR43233">
    <property type="entry name" value="FAMILY N-ACETYLTRANSFERASE, PUTATIVE (AFU_ORTHOLOGUE AFUA_6G03350)-RELATED"/>
    <property type="match status" value="1"/>
</dbReference>
<accession>A0A9X2B8Q5</accession>
<dbReference type="PROSITE" id="PS51186">
    <property type="entry name" value="GNAT"/>
    <property type="match status" value="1"/>
</dbReference>
<name>A0A9X2B8Q5_9BACL</name>